<feature type="non-terminal residue" evidence="11">
    <location>
        <position position="580"/>
    </location>
</feature>
<dbReference type="Proteomes" id="UP001176059">
    <property type="component" value="Unassembled WGS sequence"/>
</dbReference>
<dbReference type="SUPFAM" id="SSF82199">
    <property type="entry name" value="SET domain"/>
    <property type="match status" value="1"/>
</dbReference>
<dbReference type="Pfam" id="PF02064">
    <property type="entry name" value="MAS20"/>
    <property type="match status" value="1"/>
</dbReference>
<dbReference type="GO" id="GO:0006886">
    <property type="term" value="P:intracellular protein transport"/>
    <property type="evidence" value="ECO:0007669"/>
    <property type="project" value="InterPro"/>
</dbReference>
<organism evidence="11 12">
    <name type="scientific">Lentinula guzmanii</name>
    <dbReference type="NCBI Taxonomy" id="2804957"/>
    <lineage>
        <taxon>Eukaryota</taxon>
        <taxon>Fungi</taxon>
        <taxon>Dikarya</taxon>
        <taxon>Basidiomycota</taxon>
        <taxon>Agaricomycotina</taxon>
        <taxon>Agaricomycetes</taxon>
        <taxon>Agaricomycetidae</taxon>
        <taxon>Agaricales</taxon>
        <taxon>Marasmiineae</taxon>
        <taxon>Omphalotaceae</taxon>
        <taxon>Lentinula</taxon>
    </lineage>
</organism>
<dbReference type="InterPro" id="IPR046341">
    <property type="entry name" value="SET_dom_sf"/>
</dbReference>
<accession>A0AA38MWD3</accession>
<evidence type="ECO:0000256" key="4">
    <source>
        <dbReference type="ARBA" id="ARBA00022787"/>
    </source>
</evidence>
<proteinExistence type="inferred from homology"/>
<feature type="compositionally biased region" description="Basic and acidic residues" evidence="8">
    <location>
        <begin position="562"/>
        <end position="580"/>
    </location>
</feature>
<dbReference type="Gene3D" id="1.10.220.160">
    <property type="match status" value="1"/>
</dbReference>
<evidence type="ECO:0000313" key="11">
    <source>
        <dbReference type="EMBL" id="KAJ3718038.1"/>
    </source>
</evidence>
<comment type="subcellular location">
    <subcellularLocation>
        <location evidence="1">Mitochondrion outer membrane</location>
        <topology evidence="1">Single-pass membrane protein</topology>
    </subcellularLocation>
</comment>
<feature type="region of interest" description="Disordered" evidence="8">
    <location>
        <begin position="552"/>
        <end position="580"/>
    </location>
</feature>
<evidence type="ECO:0000256" key="1">
    <source>
        <dbReference type="ARBA" id="ARBA00004572"/>
    </source>
</evidence>
<dbReference type="GO" id="GO:0005742">
    <property type="term" value="C:mitochondrial outer membrane translocase complex"/>
    <property type="evidence" value="ECO:0007669"/>
    <property type="project" value="InterPro"/>
</dbReference>
<keyword evidence="4" id="KW-1000">Mitochondrion outer membrane</keyword>
<evidence type="ECO:0000259" key="10">
    <source>
        <dbReference type="PROSITE" id="PS50280"/>
    </source>
</evidence>
<dbReference type="PRINTS" id="PR00351">
    <property type="entry name" value="OM20RECEPTOR"/>
</dbReference>
<dbReference type="CDD" id="cd20071">
    <property type="entry name" value="SET_SMYD"/>
    <property type="match status" value="1"/>
</dbReference>
<dbReference type="PANTHER" id="PTHR12197">
    <property type="entry name" value="HISTONE-LYSINE N-METHYLTRANSFERASE SMYD"/>
    <property type="match status" value="1"/>
</dbReference>
<comment type="caution">
    <text evidence="11">The sequence shown here is derived from an EMBL/GenBank/DDBJ whole genome shotgun (WGS) entry which is preliminary data.</text>
</comment>
<feature type="domain" description="SET" evidence="10">
    <location>
        <begin position="194"/>
        <end position="511"/>
    </location>
</feature>
<keyword evidence="6" id="KW-0496">Mitochondrion</keyword>
<dbReference type="InterPro" id="IPR023392">
    <property type="entry name" value="Tom20_dom_sf"/>
</dbReference>
<keyword evidence="5 9" id="KW-1133">Transmembrane helix</keyword>
<keyword evidence="3 9" id="KW-0812">Transmembrane</keyword>
<dbReference type="Gene3D" id="6.10.140.2220">
    <property type="match status" value="1"/>
</dbReference>
<evidence type="ECO:0000256" key="8">
    <source>
        <dbReference type="SAM" id="MobiDB-lite"/>
    </source>
</evidence>
<evidence type="ECO:0000256" key="9">
    <source>
        <dbReference type="SAM" id="Phobius"/>
    </source>
</evidence>
<dbReference type="InterPro" id="IPR050869">
    <property type="entry name" value="H3K4_H4K5_MeTrfase"/>
</dbReference>
<feature type="transmembrane region" description="Helical" evidence="9">
    <location>
        <begin position="29"/>
        <end position="49"/>
    </location>
</feature>
<dbReference type="Pfam" id="PF00856">
    <property type="entry name" value="SET"/>
    <property type="match status" value="1"/>
</dbReference>
<evidence type="ECO:0000256" key="3">
    <source>
        <dbReference type="ARBA" id="ARBA00022692"/>
    </source>
</evidence>
<name>A0AA38MWD3_9AGAR</name>
<evidence type="ECO:0000256" key="7">
    <source>
        <dbReference type="ARBA" id="ARBA00023136"/>
    </source>
</evidence>
<dbReference type="InterPro" id="IPR002056">
    <property type="entry name" value="MAS20"/>
</dbReference>
<dbReference type="Gene3D" id="1.20.960.10">
    <property type="entry name" value="Mitochondrial outer membrane translocase complex, subunit Tom20 domain"/>
    <property type="match status" value="1"/>
</dbReference>
<dbReference type="GO" id="GO:0006605">
    <property type="term" value="P:protein targeting"/>
    <property type="evidence" value="ECO:0007669"/>
    <property type="project" value="InterPro"/>
</dbReference>
<protein>
    <recommendedName>
        <fullName evidence="10">SET domain-containing protein</fullName>
    </recommendedName>
</protein>
<dbReference type="InterPro" id="IPR001214">
    <property type="entry name" value="SET_dom"/>
</dbReference>
<dbReference type="PANTHER" id="PTHR12197:SF251">
    <property type="entry name" value="EG:BACR7C10.4 PROTEIN"/>
    <property type="match status" value="1"/>
</dbReference>
<gene>
    <name evidence="11" type="ORF">DFJ43DRAFT_1098810</name>
</gene>
<keyword evidence="7 9" id="KW-0472">Membrane</keyword>
<dbReference type="EMBL" id="JANVFO010000071">
    <property type="protein sequence ID" value="KAJ3718038.1"/>
    <property type="molecule type" value="Genomic_DNA"/>
</dbReference>
<reference evidence="11" key="1">
    <citation type="submission" date="2022-08" db="EMBL/GenBank/DDBJ databases">
        <authorList>
            <consortium name="DOE Joint Genome Institute"/>
            <person name="Min B."/>
            <person name="Sierra-Patev S."/>
            <person name="Naranjo-Ortiz M."/>
            <person name="Looney B."/>
            <person name="Konkel Z."/>
            <person name="Slot J.C."/>
            <person name="Sakamoto Y."/>
            <person name="Steenwyk J.L."/>
            <person name="Rokas A."/>
            <person name="Carro J."/>
            <person name="Camarero S."/>
            <person name="Ferreira P."/>
            <person name="Molpeceres G."/>
            <person name="Ruiz-duenas F.J."/>
            <person name="Serrano A."/>
            <person name="Henrissat B."/>
            <person name="Drula E."/>
            <person name="Hughes K.W."/>
            <person name="Mata J.L."/>
            <person name="Ishikawa N.K."/>
            <person name="Vargas-Isla R."/>
            <person name="Ushijima S."/>
            <person name="Smith C.A."/>
            <person name="Ahrendt S."/>
            <person name="Andreopoulos W."/>
            <person name="He G."/>
            <person name="LaButti K."/>
            <person name="Lipzen A."/>
            <person name="Ng V."/>
            <person name="Riley R."/>
            <person name="Sandor L."/>
            <person name="Barry K."/>
            <person name="Martinez A.T."/>
            <person name="Xiao Y."/>
            <person name="Gibbons J.G."/>
            <person name="Terashima K."/>
            <person name="Hibbett D.S."/>
            <person name="Grigoriev I.V."/>
        </authorList>
    </citation>
    <scope>NUCLEOTIDE SEQUENCE</scope>
    <source>
        <strain evidence="11">ET3784</strain>
    </source>
</reference>
<evidence type="ECO:0000256" key="2">
    <source>
        <dbReference type="ARBA" id="ARBA00005792"/>
    </source>
</evidence>
<evidence type="ECO:0000256" key="6">
    <source>
        <dbReference type="ARBA" id="ARBA00023128"/>
    </source>
</evidence>
<comment type="similarity">
    <text evidence="2">Belongs to the Tom20 family.</text>
</comment>
<dbReference type="AlphaFoldDB" id="A0AA38MWD3"/>
<evidence type="ECO:0000313" key="12">
    <source>
        <dbReference type="Proteomes" id="UP001176059"/>
    </source>
</evidence>
<sequence>MTKTSFPKFRHHVLSLSSFTSMSSRTTSVVTIAGIAALSIVAYAVYFDYKRRNDVDFRKKLKKDKKRVDKSIASSKASLSPDSSAVSADELREALEQVKAEQVPASPEQKEAYFMAQVGSGEQLSLQGPMFSLPAALAFYRALRVYPSPVELMVIYQKTVPEPIFKLVIELTNLDVKDRVEGYYLKFPPKSLGVKVETRKVGDISKKALVLTKDVKAGEVIYKEFPIVAALDSDLHAAGTHCSRCLRSVEPSMSIKPPESPALETIYCSVACQSAATVEHHNLLFTLERPLPQEIPLDPITPEKLDERRKAQAQFATYLKTEALGHAAPLLVARFIARQVNVEMSKLISSTSTKTTTISDRADFTDADGGDYLLADHFERLRYVDVNLPKNGLNLLTEVLNSAMPGLDALVTDERYATLLGKMAYNAYGVFYNGGRDDKPLTNDRPEDIERTRIPLGTSRQIGSAVYTVSSYLAHSCEPSARPSFDAGTSQLHLIATRDLKAGEELTVAYVDVTQHEGESVVDCRRRRRMELARGWKFACPCERCEREGKELGVSSDENMEDASKVEKSLERFEANEGAL</sequence>
<dbReference type="SUPFAM" id="SSF47157">
    <property type="entry name" value="Mitochondrial import receptor subunit Tom20"/>
    <property type="match status" value="1"/>
</dbReference>
<reference evidence="11" key="2">
    <citation type="journal article" date="2023" name="Proc. Natl. Acad. Sci. U.S.A.">
        <title>A global phylogenomic analysis of the shiitake genus Lentinula.</title>
        <authorList>
            <person name="Sierra-Patev S."/>
            <person name="Min B."/>
            <person name="Naranjo-Ortiz M."/>
            <person name="Looney B."/>
            <person name="Konkel Z."/>
            <person name="Slot J.C."/>
            <person name="Sakamoto Y."/>
            <person name="Steenwyk J.L."/>
            <person name="Rokas A."/>
            <person name="Carro J."/>
            <person name="Camarero S."/>
            <person name="Ferreira P."/>
            <person name="Molpeceres G."/>
            <person name="Ruiz-Duenas F.J."/>
            <person name="Serrano A."/>
            <person name="Henrissat B."/>
            <person name="Drula E."/>
            <person name="Hughes K.W."/>
            <person name="Mata J.L."/>
            <person name="Ishikawa N.K."/>
            <person name="Vargas-Isla R."/>
            <person name="Ushijima S."/>
            <person name="Smith C.A."/>
            <person name="Donoghue J."/>
            <person name="Ahrendt S."/>
            <person name="Andreopoulos W."/>
            <person name="He G."/>
            <person name="LaButti K."/>
            <person name="Lipzen A."/>
            <person name="Ng V."/>
            <person name="Riley R."/>
            <person name="Sandor L."/>
            <person name="Barry K."/>
            <person name="Martinez A.T."/>
            <person name="Xiao Y."/>
            <person name="Gibbons J.G."/>
            <person name="Terashima K."/>
            <person name="Grigoriev I.V."/>
            <person name="Hibbett D."/>
        </authorList>
    </citation>
    <scope>NUCLEOTIDE SEQUENCE</scope>
    <source>
        <strain evidence="11">ET3784</strain>
    </source>
</reference>
<evidence type="ECO:0000256" key="5">
    <source>
        <dbReference type="ARBA" id="ARBA00022989"/>
    </source>
</evidence>
<keyword evidence="12" id="KW-1185">Reference proteome</keyword>
<dbReference type="GO" id="GO:0005634">
    <property type="term" value="C:nucleus"/>
    <property type="evidence" value="ECO:0007669"/>
    <property type="project" value="TreeGrafter"/>
</dbReference>
<dbReference type="PROSITE" id="PS50280">
    <property type="entry name" value="SET"/>
    <property type="match status" value="1"/>
</dbReference>
<dbReference type="Gene3D" id="2.170.270.10">
    <property type="entry name" value="SET domain"/>
    <property type="match status" value="1"/>
</dbReference>